<reference evidence="1 2" key="1">
    <citation type="submission" date="2021-12" db="EMBL/GenBank/DDBJ databases">
        <title>Genome sequencing of bacteria with rrn-lacking chromosome and rrn-plasmid.</title>
        <authorList>
            <person name="Anda M."/>
            <person name="Iwasaki W."/>
        </authorList>
    </citation>
    <scope>NUCLEOTIDE SEQUENCE [LARGE SCALE GENOMIC DNA]</scope>
    <source>
        <strain evidence="1 2">NBRC 15940</strain>
    </source>
</reference>
<evidence type="ECO:0000313" key="2">
    <source>
        <dbReference type="Proteomes" id="UP001310022"/>
    </source>
</evidence>
<comment type="caution">
    <text evidence="1">The sequence shown here is derived from an EMBL/GenBank/DDBJ whole genome shotgun (WGS) entry which is preliminary data.</text>
</comment>
<gene>
    <name evidence="1" type="ORF">PEDI_55210</name>
</gene>
<name>A0AAN4W516_9BACT</name>
<protein>
    <submittedName>
        <fullName evidence="1">Uncharacterized protein</fullName>
    </submittedName>
</protein>
<proteinExistence type="predicted"/>
<dbReference type="EMBL" id="BQKE01000009">
    <property type="protein sequence ID" value="GJM64969.1"/>
    <property type="molecule type" value="Genomic_DNA"/>
</dbReference>
<organism evidence="1 2">
    <name type="scientific">Persicobacter diffluens</name>
    <dbReference type="NCBI Taxonomy" id="981"/>
    <lineage>
        <taxon>Bacteria</taxon>
        <taxon>Pseudomonadati</taxon>
        <taxon>Bacteroidota</taxon>
        <taxon>Cytophagia</taxon>
        <taxon>Cytophagales</taxon>
        <taxon>Persicobacteraceae</taxon>
        <taxon>Persicobacter</taxon>
    </lineage>
</organism>
<dbReference type="AlphaFoldDB" id="A0AAN4W516"/>
<dbReference type="RefSeq" id="WP_338240037.1">
    <property type="nucleotide sequence ID" value="NZ_BQKE01000009.1"/>
</dbReference>
<sequence length="313" mass="33997">MAKFNLPFGIHIAGSDPIDDRVIVADQAAREALVTDGLAHEGMVVYQADSKQYFALKGSTNADWGQLIPDNIVADIEELKNPTIGATYQEPELFISLTNSASVEKGSRITETLILAFIQNDAGVEEVSSAEIFRNGQSISTGSMTAVEGYIIGDEVVEYTAQINHAQGPIKQNSKGEEEPEGQIQAGTISSSFPTYISGYQRLFYGTGKPQSGPQVRSFSDANPVQLLAGNESVFQFNLPKGEKQLYIAVPTGRSVKMAFAEVSDLDVSASFSLIGQIDVPDANDDRDFYDLYQSELAGQGYTTDMIYQFEVQ</sequence>
<evidence type="ECO:0000313" key="1">
    <source>
        <dbReference type="EMBL" id="GJM64969.1"/>
    </source>
</evidence>
<keyword evidence="2" id="KW-1185">Reference proteome</keyword>
<accession>A0AAN4W516</accession>
<dbReference type="Proteomes" id="UP001310022">
    <property type="component" value="Unassembled WGS sequence"/>
</dbReference>